<dbReference type="EMBL" id="JBCITM010000001">
    <property type="protein sequence ID" value="MEN1759084.1"/>
    <property type="molecule type" value="Genomic_DNA"/>
</dbReference>
<proteinExistence type="inferred from homology"/>
<dbReference type="PANTHER" id="PTHR30572">
    <property type="entry name" value="MEMBRANE COMPONENT OF TRANSPORTER-RELATED"/>
    <property type="match status" value="1"/>
</dbReference>
<dbReference type="InterPro" id="IPR050250">
    <property type="entry name" value="Macrolide_Exporter_MacB"/>
</dbReference>
<dbReference type="Pfam" id="PF02687">
    <property type="entry name" value="FtsX"/>
    <property type="match status" value="1"/>
</dbReference>
<evidence type="ECO:0000256" key="6">
    <source>
        <dbReference type="ARBA" id="ARBA00038076"/>
    </source>
</evidence>
<comment type="similarity">
    <text evidence="6">Belongs to the ABC-4 integral membrane protein family.</text>
</comment>
<gene>
    <name evidence="11" type="ORF">AAIG11_01240</name>
</gene>
<feature type="transmembrane region" description="Helical" evidence="8">
    <location>
        <begin position="21"/>
        <end position="45"/>
    </location>
</feature>
<feature type="transmembrane region" description="Helical" evidence="8">
    <location>
        <begin position="357"/>
        <end position="381"/>
    </location>
</feature>
<keyword evidence="2" id="KW-1003">Cell membrane</keyword>
<dbReference type="PANTHER" id="PTHR30572:SF4">
    <property type="entry name" value="ABC TRANSPORTER PERMEASE YTRF"/>
    <property type="match status" value="1"/>
</dbReference>
<keyword evidence="5 8" id="KW-0472">Membrane</keyword>
<dbReference type="Proteomes" id="UP001407405">
    <property type="component" value="Unassembled WGS sequence"/>
</dbReference>
<name>A0ABU9VPK0_9CLOT</name>
<evidence type="ECO:0000256" key="8">
    <source>
        <dbReference type="SAM" id="Phobius"/>
    </source>
</evidence>
<feature type="domain" description="ABC3 transporter permease C-terminal" evidence="9">
    <location>
        <begin position="315"/>
        <end position="435"/>
    </location>
</feature>
<dbReference type="InterPro" id="IPR003838">
    <property type="entry name" value="ABC3_permease_C"/>
</dbReference>
<comment type="subcellular location">
    <subcellularLocation>
        <location evidence="1">Cell membrane</location>
        <topology evidence="1">Multi-pass membrane protein</topology>
    </subcellularLocation>
</comment>
<feature type="transmembrane region" description="Helical" evidence="8">
    <location>
        <begin position="401"/>
        <end position="425"/>
    </location>
</feature>
<evidence type="ECO:0000259" key="10">
    <source>
        <dbReference type="Pfam" id="PF12704"/>
    </source>
</evidence>
<evidence type="ECO:0000313" key="12">
    <source>
        <dbReference type="Proteomes" id="UP001407405"/>
    </source>
</evidence>
<evidence type="ECO:0000256" key="1">
    <source>
        <dbReference type="ARBA" id="ARBA00004651"/>
    </source>
</evidence>
<evidence type="ECO:0000256" key="4">
    <source>
        <dbReference type="ARBA" id="ARBA00022989"/>
    </source>
</evidence>
<feature type="region of interest" description="Disordered" evidence="7">
    <location>
        <begin position="245"/>
        <end position="264"/>
    </location>
</feature>
<sequence>MNNRDLLLMGLGNLFRRKTRTVLTVLGVVIGTCSIVVMLSLGIAMDRGFQEQLSYMGDLTIIDVNNYGYYDGGMGSGGQQVKLDDKSVLQFQKIPRVTAVMPVRSIYMKMAAGRYVGYVNVIGIDPEVMEPFGFSVEEGRLLQASDRDTIVFGKSVAYDFYNPRMQRNYYYGMNRDNPPPVDVLSAKMVMTTDMQYGETRNRWQDDTDSTPPKVYDVRGVGILEESNSEKDYSAYMNRSSLEKIMEEERRNNRNDRSRNDQSQFERVRVKVDNIEDVESVQTAIQALGYQTFSLTDILNSMKETSRMIQGILGGIGAVSLLVAAIGITNTMVMSIYERTREIGVMKVIGAQLTDIKKLFLIEAGLIGFSGGVVGVCFSYLISVGLNHIGAGFMGPGSTSGMSVIPLQLALMAIAFSTLIGIVSGYSPARRAMKLSALEAIRND</sequence>
<evidence type="ECO:0000256" key="3">
    <source>
        <dbReference type="ARBA" id="ARBA00022692"/>
    </source>
</evidence>
<evidence type="ECO:0000256" key="2">
    <source>
        <dbReference type="ARBA" id="ARBA00022475"/>
    </source>
</evidence>
<comment type="caution">
    <text evidence="11">The sequence shown here is derived from an EMBL/GenBank/DDBJ whole genome shotgun (WGS) entry which is preliminary data.</text>
</comment>
<feature type="domain" description="MacB-like periplasmic core" evidence="10">
    <location>
        <begin position="21"/>
        <end position="287"/>
    </location>
</feature>
<dbReference type="Pfam" id="PF12704">
    <property type="entry name" value="MacB_PCD"/>
    <property type="match status" value="1"/>
</dbReference>
<evidence type="ECO:0000313" key="11">
    <source>
        <dbReference type="EMBL" id="MEN1759084.1"/>
    </source>
</evidence>
<feature type="transmembrane region" description="Helical" evidence="8">
    <location>
        <begin position="311"/>
        <end position="336"/>
    </location>
</feature>
<protein>
    <submittedName>
        <fullName evidence="11">ABC transporter permease</fullName>
    </submittedName>
</protein>
<keyword evidence="4 8" id="KW-1133">Transmembrane helix</keyword>
<accession>A0ABU9VPK0</accession>
<evidence type="ECO:0000259" key="9">
    <source>
        <dbReference type="Pfam" id="PF02687"/>
    </source>
</evidence>
<organism evidence="11 12">
    <name type="scientific">Anoxynatronum sibiricum</name>
    <dbReference type="NCBI Taxonomy" id="210623"/>
    <lineage>
        <taxon>Bacteria</taxon>
        <taxon>Bacillati</taxon>
        <taxon>Bacillota</taxon>
        <taxon>Clostridia</taxon>
        <taxon>Eubacteriales</taxon>
        <taxon>Clostridiaceae</taxon>
        <taxon>Anoxynatronum</taxon>
    </lineage>
</organism>
<reference evidence="11 12" key="1">
    <citation type="submission" date="2024-04" db="EMBL/GenBank/DDBJ databases">
        <title>Genome sequencing and metabolic network reconstruction of aminoacids and betaine degradation by Anoxynatronum sibiricum.</title>
        <authorList>
            <person name="Detkova E.N."/>
            <person name="Boltjanskaja Y.V."/>
            <person name="Mardanov A.V."/>
            <person name="Kevbrin V."/>
        </authorList>
    </citation>
    <scope>NUCLEOTIDE SEQUENCE [LARGE SCALE GENOMIC DNA]</scope>
    <source>
        <strain evidence="11 12">Z-7981</strain>
    </source>
</reference>
<keyword evidence="12" id="KW-1185">Reference proteome</keyword>
<evidence type="ECO:0000256" key="5">
    <source>
        <dbReference type="ARBA" id="ARBA00023136"/>
    </source>
</evidence>
<dbReference type="InterPro" id="IPR025857">
    <property type="entry name" value="MacB_PCD"/>
</dbReference>
<dbReference type="RefSeq" id="WP_343184465.1">
    <property type="nucleotide sequence ID" value="NZ_JBCITM010000001.1"/>
</dbReference>
<evidence type="ECO:0000256" key="7">
    <source>
        <dbReference type="SAM" id="MobiDB-lite"/>
    </source>
</evidence>
<keyword evidence="3 8" id="KW-0812">Transmembrane</keyword>